<dbReference type="EMBL" id="LXQA010005677">
    <property type="protein sequence ID" value="MCH83742.1"/>
    <property type="molecule type" value="Genomic_DNA"/>
</dbReference>
<dbReference type="PANTHER" id="PTHR34677">
    <property type="match status" value="1"/>
</dbReference>
<reference evidence="1 2" key="1">
    <citation type="journal article" date="2018" name="Front. Plant Sci.">
        <title>Red Clover (Trifolium pratense) and Zigzag Clover (T. medium) - A Picture of Genomic Similarities and Differences.</title>
        <authorList>
            <person name="Dluhosova J."/>
            <person name="Istvanek J."/>
            <person name="Nedelnik J."/>
            <person name="Repkova J."/>
        </authorList>
    </citation>
    <scope>NUCLEOTIDE SEQUENCE [LARGE SCALE GENOMIC DNA]</scope>
    <source>
        <strain evidence="2">cv. 10/8</strain>
        <tissue evidence="1">Leaf</tissue>
    </source>
</reference>
<evidence type="ECO:0000313" key="1">
    <source>
        <dbReference type="EMBL" id="MCH83742.1"/>
    </source>
</evidence>
<feature type="non-terminal residue" evidence="1">
    <location>
        <position position="301"/>
    </location>
</feature>
<keyword evidence="2" id="KW-1185">Reference proteome</keyword>
<accession>A0A392M8D6</accession>
<dbReference type="AlphaFoldDB" id="A0A392M8D6"/>
<evidence type="ECO:0000313" key="2">
    <source>
        <dbReference type="Proteomes" id="UP000265520"/>
    </source>
</evidence>
<proteinExistence type="predicted"/>
<gene>
    <name evidence="1" type="ORF">A2U01_0004568</name>
</gene>
<comment type="caution">
    <text evidence="1">The sequence shown here is derived from an EMBL/GenBank/DDBJ whole genome shotgun (WGS) entry which is preliminary data.</text>
</comment>
<sequence>MIANISSTAIISVDFNSKLIITRQGTRVSPTAPILRDLWFHKLKWSTYIVELQADDDLVFVSIPENVTHDIAGNKNLASNVLQVRHYSVPLSSCVISAFATATFALTSIAAGLLTISTASLQSVDTFARSSSFLIVDPVRNLFRILCHIQVFALARWLSAKLPVEFYEFSRHLQWTIPYFSVPWESGPMSLFMVGSSPFGSSNSFTKTSATIPNMLLLGQNLNYGASVYGSPLTSSEYRRYFESENMKPEAEYILDSQHSSGKRNSEKPGIYGALVFPRFEIFLLFLALPGICKASSGLIK</sequence>
<dbReference type="PANTHER" id="PTHR34677:SF1">
    <property type="entry name" value="TRANSMEMBRANE PROTEIN"/>
    <property type="match status" value="1"/>
</dbReference>
<name>A0A392M8D6_9FABA</name>
<dbReference type="Proteomes" id="UP000265520">
    <property type="component" value="Unassembled WGS sequence"/>
</dbReference>
<protein>
    <submittedName>
        <fullName evidence="1">Uncharacterized protein</fullName>
    </submittedName>
</protein>
<organism evidence="1 2">
    <name type="scientific">Trifolium medium</name>
    <dbReference type="NCBI Taxonomy" id="97028"/>
    <lineage>
        <taxon>Eukaryota</taxon>
        <taxon>Viridiplantae</taxon>
        <taxon>Streptophyta</taxon>
        <taxon>Embryophyta</taxon>
        <taxon>Tracheophyta</taxon>
        <taxon>Spermatophyta</taxon>
        <taxon>Magnoliopsida</taxon>
        <taxon>eudicotyledons</taxon>
        <taxon>Gunneridae</taxon>
        <taxon>Pentapetalae</taxon>
        <taxon>rosids</taxon>
        <taxon>fabids</taxon>
        <taxon>Fabales</taxon>
        <taxon>Fabaceae</taxon>
        <taxon>Papilionoideae</taxon>
        <taxon>50 kb inversion clade</taxon>
        <taxon>NPAAA clade</taxon>
        <taxon>Hologalegina</taxon>
        <taxon>IRL clade</taxon>
        <taxon>Trifolieae</taxon>
        <taxon>Trifolium</taxon>
    </lineage>
</organism>